<organism evidence="3 4">
    <name type="scientific">Falsiroseomonas selenitidurans</name>
    <dbReference type="NCBI Taxonomy" id="2716335"/>
    <lineage>
        <taxon>Bacteria</taxon>
        <taxon>Pseudomonadati</taxon>
        <taxon>Pseudomonadota</taxon>
        <taxon>Alphaproteobacteria</taxon>
        <taxon>Acetobacterales</taxon>
        <taxon>Roseomonadaceae</taxon>
        <taxon>Falsiroseomonas</taxon>
    </lineage>
</organism>
<dbReference type="Proteomes" id="UP000787635">
    <property type="component" value="Unassembled WGS sequence"/>
</dbReference>
<name>A0ABX1DYG6_9PROT</name>
<keyword evidence="4" id="KW-1185">Reference proteome</keyword>
<dbReference type="SUPFAM" id="SSF53756">
    <property type="entry name" value="UDP-Glycosyltransferase/glycogen phosphorylase"/>
    <property type="match status" value="1"/>
</dbReference>
<dbReference type="RefSeq" id="WP_168027564.1">
    <property type="nucleotide sequence ID" value="NZ_JAAVNE010000003.1"/>
</dbReference>
<dbReference type="Gene3D" id="3.40.50.2000">
    <property type="entry name" value="Glycogen Phosphorylase B"/>
    <property type="match status" value="2"/>
</dbReference>
<dbReference type="InterPro" id="IPR002201">
    <property type="entry name" value="Glyco_trans_9"/>
</dbReference>
<dbReference type="Pfam" id="PF01075">
    <property type="entry name" value="Glyco_transf_9"/>
    <property type="match status" value="1"/>
</dbReference>
<evidence type="ECO:0000313" key="3">
    <source>
        <dbReference type="EMBL" id="NKC29944.1"/>
    </source>
</evidence>
<sequence>MRILFVTATRIGDAVLSTGLLDHLIRTHPGARITVACGPAAAGVFARMPQREALIVLAKRRWSLHWLDLWRRVAFTRWDLVVDLRASALAWTVPARRRLTGRGGRRPGHRLAHLGALMRLAPPPLPVAWTAPADEARAAALLPGGPWLVLGPTANWVEKVWPAERFVQVARALVSPGGALEGARIAILGGPGPGERAMATPVLEAFPAAVDLVGTLALPEVAAVLRRAALFLGNDSGLMHLAAATGAPTIGLFGRSSAEEYGPCGPNARAVEADGPPFVTPMTDLPAPRVLAAAESLLRPRVPEGQVA</sequence>
<evidence type="ECO:0000313" key="4">
    <source>
        <dbReference type="Proteomes" id="UP000787635"/>
    </source>
</evidence>
<reference evidence="3 4" key="1">
    <citation type="submission" date="2020-03" db="EMBL/GenBank/DDBJ databases">
        <title>Roseomonas selenitidurans sp. nov. isolated from urban soil.</title>
        <authorList>
            <person name="Liu H."/>
        </authorList>
    </citation>
    <scope>NUCLEOTIDE SEQUENCE [LARGE SCALE GENOMIC DNA]</scope>
    <source>
        <strain evidence="3 4">BU-1</strain>
    </source>
</reference>
<dbReference type="CDD" id="cd03789">
    <property type="entry name" value="GT9_LPS_heptosyltransferase"/>
    <property type="match status" value="1"/>
</dbReference>
<gene>
    <name evidence="3" type="ORF">HEQ75_03650</name>
</gene>
<proteinExistence type="predicted"/>
<keyword evidence="1" id="KW-0328">Glycosyltransferase</keyword>
<comment type="caution">
    <text evidence="3">The sequence shown here is derived from an EMBL/GenBank/DDBJ whole genome shotgun (WGS) entry which is preliminary data.</text>
</comment>
<keyword evidence="2" id="KW-0808">Transferase</keyword>
<dbReference type="InterPro" id="IPR051199">
    <property type="entry name" value="LPS_LOS_Heptosyltrfase"/>
</dbReference>
<dbReference type="EMBL" id="JAAVNE010000003">
    <property type="protein sequence ID" value="NKC29944.1"/>
    <property type="molecule type" value="Genomic_DNA"/>
</dbReference>
<protein>
    <submittedName>
        <fullName evidence="3">Glycosyltransferase family 9 protein</fullName>
    </submittedName>
</protein>
<evidence type="ECO:0000256" key="1">
    <source>
        <dbReference type="ARBA" id="ARBA00022676"/>
    </source>
</evidence>
<dbReference type="PANTHER" id="PTHR30160">
    <property type="entry name" value="TETRAACYLDISACCHARIDE 4'-KINASE-RELATED"/>
    <property type="match status" value="1"/>
</dbReference>
<evidence type="ECO:0000256" key="2">
    <source>
        <dbReference type="ARBA" id="ARBA00022679"/>
    </source>
</evidence>
<accession>A0ABX1DYG6</accession>